<dbReference type="RefSeq" id="WP_145194050.1">
    <property type="nucleotide sequence ID" value="NZ_CP036434.1"/>
</dbReference>
<gene>
    <name evidence="1" type="ORF">Poly30_00870</name>
</gene>
<organism evidence="1 2">
    <name type="scientific">Saltatorellus ferox</name>
    <dbReference type="NCBI Taxonomy" id="2528018"/>
    <lineage>
        <taxon>Bacteria</taxon>
        <taxon>Pseudomonadati</taxon>
        <taxon>Planctomycetota</taxon>
        <taxon>Planctomycetia</taxon>
        <taxon>Planctomycetia incertae sedis</taxon>
        <taxon>Saltatorellus</taxon>
    </lineage>
</organism>
<accession>A0A518EKI7</accession>
<name>A0A518EKI7_9BACT</name>
<dbReference type="PANTHER" id="PTHR20883">
    <property type="entry name" value="PHYTANOYL-COA DIOXYGENASE DOMAIN CONTAINING 1"/>
    <property type="match status" value="1"/>
</dbReference>
<dbReference type="SUPFAM" id="SSF51197">
    <property type="entry name" value="Clavaminate synthase-like"/>
    <property type="match status" value="1"/>
</dbReference>
<dbReference type="PANTHER" id="PTHR20883:SF46">
    <property type="entry name" value="PHYTANOYL-COA HYDROXYLASE"/>
    <property type="match status" value="1"/>
</dbReference>
<protein>
    <submittedName>
        <fullName evidence="1">Phytanoyl-CoA dioxygenase (PhyH)</fullName>
    </submittedName>
</protein>
<evidence type="ECO:0000313" key="2">
    <source>
        <dbReference type="Proteomes" id="UP000320390"/>
    </source>
</evidence>
<dbReference type="AlphaFoldDB" id="A0A518EKI7"/>
<keyword evidence="1" id="KW-0223">Dioxygenase</keyword>
<dbReference type="GO" id="GO:0005506">
    <property type="term" value="F:iron ion binding"/>
    <property type="evidence" value="ECO:0007669"/>
    <property type="project" value="UniProtKB-ARBA"/>
</dbReference>
<dbReference type="Gene3D" id="2.60.120.620">
    <property type="entry name" value="q2cbj1_9rhob like domain"/>
    <property type="match status" value="1"/>
</dbReference>
<keyword evidence="2" id="KW-1185">Reference proteome</keyword>
<proteinExistence type="predicted"/>
<evidence type="ECO:0000313" key="1">
    <source>
        <dbReference type="EMBL" id="QDV04596.1"/>
    </source>
</evidence>
<dbReference type="EMBL" id="CP036434">
    <property type="protein sequence ID" value="QDV04596.1"/>
    <property type="molecule type" value="Genomic_DNA"/>
</dbReference>
<dbReference type="InterPro" id="IPR008775">
    <property type="entry name" value="Phytyl_CoA_dOase-like"/>
</dbReference>
<dbReference type="Proteomes" id="UP000320390">
    <property type="component" value="Chromosome"/>
</dbReference>
<dbReference type="GO" id="GO:0016706">
    <property type="term" value="F:2-oxoglutarate-dependent dioxygenase activity"/>
    <property type="evidence" value="ECO:0007669"/>
    <property type="project" value="UniProtKB-ARBA"/>
</dbReference>
<dbReference type="Pfam" id="PF05721">
    <property type="entry name" value="PhyH"/>
    <property type="match status" value="1"/>
</dbReference>
<dbReference type="OrthoDB" id="9791262at2"/>
<sequence>MSDSKQAPSPILPADREAFERDGYVHVTGLLNEATLAELEVTYMRFLRGEIPVEGRDFCDMAAEYQTGGSSADDRLTAVDRLDVLNVMLPRRYLPEWRGNAYERAAAEVARALLPSATELDYDQLVAKPPRRPGAVFHWHQDLAYWPATPDPETVTVWLALDDTGDDNGCLNFVPGSHLEPELRPHVPLHGDRDTSHTIVAHIDEAKDHVVPAPIRRGDALCFRERILHGSGGNTSDRWRRAYVVAYRSRATVEAERAMGFTHSHGDDLAVLEKVSGLRSS</sequence>
<reference evidence="1 2" key="1">
    <citation type="submission" date="2019-02" db="EMBL/GenBank/DDBJ databases">
        <title>Deep-cultivation of Planctomycetes and their phenomic and genomic characterization uncovers novel biology.</title>
        <authorList>
            <person name="Wiegand S."/>
            <person name="Jogler M."/>
            <person name="Boedeker C."/>
            <person name="Pinto D."/>
            <person name="Vollmers J."/>
            <person name="Rivas-Marin E."/>
            <person name="Kohn T."/>
            <person name="Peeters S.H."/>
            <person name="Heuer A."/>
            <person name="Rast P."/>
            <person name="Oberbeckmann S."/>
            <person name="Bunk B."/>
            <person name="Jeske O."/>
            <person name="Meyerdierks A."/>
            <person name="Storesund J.E."/>
            <person name="Kallscheuer N."/>
            <person name="Luecker S."/>
            <person name="Lage O.M."/>
            <person name="Pohl T."/>
            <person name="Merkel B.J."/>
            <person name="Hornburger P."/>
            <person name="Mueller R.-W."/>
            <person name="Bruemmer F."/>
            <person name="Labrenz M."/>
            <person name="Spormann A.M."/>
            <person name="Op den Camp H."/>
            <person name="Overmann J."/>
            <person name="Amann R."/>
            <person name="Jetten M.S.M."/>
            <person name="Mascher T."/>
            <person name="Medema M.H."/>
            <person name="Devos D.P."/>
            <person name="Kaster A.-K."/>
            <person name="Ovreas L."/>
            <person name="Rohde M."/>
            <person name="Galperin M.Y."/>
            <person name="Jogler C."/>
        </authorList>
    </citation>
    <scope>NUCLEOTIDE SEQUENCE [LARGE SCALE GENOMIC DNA]</scope>
    <source>
        <strain evidence="1 2">Poly30</strain>
    </source>
</reference>
<keyword evidence="1" id="KW-0560">Oxidoreductase</keyword>